<dbReference type="GO" id="GO:0016887">
    <property type="term" value="F:ATP hydrolysis activity"/>
    <property type="evidence" value="ECO:0007669"/>
    <property type="project" value="InterPro"/>
</dbReference>
<keyword evidence="5 7" id="KW-1133">Transmembrane helix</keyword>
<evidence type="ECO:0000256" key="1">
    <source>
        <dbReference type="ARBA" id="ARBA00004651"/>
    </source>
</evidence>
<keyword evidence="11" id="KW-1185">Reference proteome</keyword>
<protein>
    <submittedName>
        <fullName evidence="10">ABC transporter ATP-binding protein</fullName>
    </submittedName>
</protein>
<dbReference type="PROSITE" id="PS50893">
    <property type="entry name" value="ABC_TRANSPORTER_2"/>
    <property type="match status" value="1"/>
</dbReference>
<dbReference type="RefSeq" id="WP_080620250.1">
    <property type="nucleotide sequence ID" value="NZ_CAWMZI010000002.1"/>
</dbReference>
<feature type="domain" description="ABC transporter" evidence="8">
    <location>
        <begin position="341"/>
        <end position="573"/>
    </location>
</feature>
<evidence type="ECO:0000313" key="11">
    <source>
        <dbReference type="Proteomes" id="UP000191257"/>
    </source>
</evidence>
<dbReference type="KEGG" id="pye:A6J80_01770"/>
<dbReference type="GO" id="GO:0005524">
    <property type="term" value="F:ATP binding"/>
    <property type="evidence" value="ECO:0007669"/>
    <property type="project" value="UniProtKB-KW"/>
</dbReference>
<dbReference type="CDD" id="cd07346">
    <property type="entry name" value="ABC_6TM_exporters"/>
    <property type="match status" value="1"/>
</dbReference>
<dbReference type="eggNOG" id="COG1132">
    <property type="taxonomic scope" value="Bacteria"/>
</dbReference>
<dbReference type="GO" id="GO:0015421">
    <property type="term" value="F:ABC-type oligopeptide transporter activity"/>
    <property type="evidence" value="ECO:0007669"/>
    <property type="project" value="TreeGrafter"/>
</dbReference>
<evidence type="ECO:0000256" key="4">
    <source>
        <dbReference type="ARBA" id="ARBA00022840"/>
    </source>
</evidence>
<dbReference type="PROSITE" id="PS50929">
    <property type="entry name" value="ABC_TM1F"/>
    <property type="match status" value="1"/>
</dbReference>
<sequence length="573" mass="60511">MDRLAARLARLIFGVPAACWLAPVMARALPSGLVVLAASLAAAALGLAMPMLTRQVIDAGIMAHDMGALVFWAGLSFALGLGAVGFGMVNAMLHLRASTRMLADLRGRLFGAALARDPAKADLTLGEAMARLDGDCAKIQSFAFDTLLVAVGALFRLAGGLGLMIALDWRMAALPLLAAPFELWFLSRARPRTRALAEMVRSQRGALSAQMAETLSARATLRSLGALDLRAAGFDVAQRAQIAGLTRQRLWSETVGAVSQTITAVLRGAILLVGGWHVVRGHWQIGTLVAFLAYAGMMSGPLRNLLGLYHAQARARVAADRLGAVIAAARPDKGAEPPREPLAITLHAARAEGAAHHPVTARILPGQRVLLDGPSGIGKSRLMAVLTRDAPLAEGTARLAGAEPSSLRPVALTARIAHLAQRPAILRGTLAENLRLAAPDACDAALWQVLTAADLEGWALAGAGLATPINETGTNLSGGLRQRIAIARLLLRPAEVLIFDEAFSEIDDAACRRILAAIDARRPDTTRIFIAHSGPAREGQFDQRITLTSSAPIFLSSRGEAPYQREKAREKAV</sequence>
<dbReference type="Pfam" id="PF00664">
    <property type="entry name" value="ABC_membrane"/>
    <property type="match status" value="1"/>
</dbReference>
<dbReference type="InterPro" id="IPR003439">
    <property type="entry name" value="ABC_transporter-like_ATP-bd"/>
</dbReference>
<evidence type="ECO:0000256" key="5">
    <source>
        <dbReference type="ARBA" id="ARBA00022989"/>
    </source>
</evidence>
<dbReference type="InterPro" id="IPR027417">
    <property type="entry name" value="P-loop_NTPase"/>
</dbReference>
<dbReference type="Gene3D" id="1.20.1560.10">
    <property type="entry name" value="ABC transporter type 1, transmembrane domain"/>
    <property type="match status" value="1"/>
</dbReference>
<dbReference type="InterPro" id="IPR036640">
    <property type="entry name" value="ABC1_TM_sf"/>
</dbReference>
<reference evidence="10" key="1">
    <citation type="submission" date="2017-12" db="EMBL/GenBank/DDBJ databases">
        <title>FDA dAtabase for Regulatory Grade micrObial Sequences (FDA-ARGOS): Supporting development and validation of Infectious Disease Dx tests.</title>
        <authorList>
            <person name="Campos J."/>
            <person name="Goldberg B."/>
            <person name="Tallon L."/>
            <person name="Sadzewicz L."/>
            <person name="Sengamalay N."/>
            <person name="Ott S."/>
            <person name="Godinez A."/>
            <person name="Nagaraj S."/>
            <person name="Vyas G."/>
            <person name="Aluvathingal J."/>
            <person name="Nadendla S."/>
            <person name="Geyer C."/>
            <person name="Nandy P."/>
            <person name="Hobson J."/>
            <person name="Sichtig H."/>
        </authorList>
    </citation>
    <scope>NUCLEOTIDE SEQUENCE</scope>
    <source>
        <strain evidence="10">FDAARGOS_252</strain>
        <plasmid evidence="10">unnamed1</plasmid>
    </source>
</reference>
<feature type="domain" description="ABC transmembrane type-1" evidence="9">
    <location>
        <begin position="33"/>
        <end position="314"/>
    </location>
</feature>
<evidence type="ECO:0000313" key="10">
    <source>
        <dbReference type="EMBL" id="ARC35264.1"/>
    </source>
</evidence>
<dbReference type="PANTHER" id="PTHR43394:SF1">
    <property type="entry name" value="ATP-BINDING CASSETTE SUB-FAMILY B MEMBER 10, MITOCHONDRIAL"/>
    <property type="match status" value="1"/>
</dbReference>
<gene>
    <name evidence="10" type="ORF">A6J80_01770</name>
</gene>
<dbReference type="Pfam" id="PF00005">
    <property type="entry name" value="ABC_tran"/>
    <property type="match status" value="1"/>
</dbReference>
<comment type="subcellular location">
    <subcellularLocation>
        <location evidence="1">Cell membrane</location>
        <topology evidence="1">Multi-pass membrane protein</topology>
    </subcellularLocation>
</comment>
<dbReference type="InterPro" id="IPR011527">
    <property type="entry name" value="ABC1_TM_dom"/>
</dbReference>
<dbReference type="Gene3D" id="3.40.50.300">
    <property type="entry name" value="P-loop containing nucleotide triphosphate hydrolases"/>
    <property type="match status" value="1"/>
</dbReference>
<accession>A0A1V0GN58</accession>
<proteinExistence type="predicted"/>
<dbReference type="Proteomes" id="UP000191257">
    <property type="component" value="Plasmid unnamed1"/>
</dbReference>
<dbReference type="InterPro" id="IPR039421">
    <property type="entry name" value="Type_1_exporter"/>
</dbReference>
<dbReference type="SUPFAM" id="SSF52540">
    <property type="entry name" value="P-loop containing nucleoside triphosphate hydrolases"/>
    <property type="match status" value="1"/>
</dbReference>
<evidence type="ECO:0000259" key="9">
    <source>
        <dbReference type="PROSITE" id="PS50929"/>
    </source>
</evidence>
<feature type="transmembrane region" description="Helical" evidence="7">
    <location>
        <begin position="69"/>
        <end position="93"/>
    </location>
</feature>
<dbReference type="SUPFAM" id="SSF90123">
    <property type="entry name" value="ABC transporter transmembrane region"/>
    <property type="match status" value="1"/>
</dbReference>
<organism evidence="10 11">
    <name type="scientific">Paracoccus yeei</name>
    <dbReference type="NCBI Taxonomy" id="147645"/>
    <lineage>
        <taxon>Bacteria</taxon>
        <taxon>Pseudomonadati</taxon>
        <taxon>Pseudomonadota</taxon>
        <taxon>Alphaproteobacteria</taxon>
        <taxon>Rhodobacterales</taxon>
        <taxon>Paracoccaceae</taxon>
        <taxon>Paracoccus</taxon>
    </lineage>
</organism>
<keyword evidence="10" id="KW-0614">Plasmid</keyword>
<dbReference type="PANTHER" id="PTHR43394">
    <property type="entry name" value="ATP-DEPENDENT PERMEASE MDL1, MITOCHONDRIAL"/>
    <property type="match status" value="1"/>
</dbReference>
<dbReference type="InterPro" id="IPR003593">
    <property type="entry name" value="AAA+_ATPase"/>
</dbReference>
<feature type="transmembrane region" description="Helical" evidence="7">
    <location>
        <begin position="36"/>
        <end position="57"/>
    </location>
</feature>
<evidence type="ECO:0000256" key="3">
    <source>
        <dbReference type="ARBA" id="ARBA00022741"/>
    </source>
</evidence>
<geneLocation type="plasmid" evidence="10 11">
    <name>unnamed1</name>
</geneLocation>
<keyword evidence="3" id="KW-0547">Nucleotide-binding</keyword>
<keyword evidence="2 7" id="KW-0812">Transmembrane</keyword>
<evidence type="ECO:0000256" key="2">
    <source>
        <dbReference type="ARBA" id="ARBA00022692"/>
    </source>
</evidence>
<feature type="transmembrane region" description="Helical" evidence="7">
    <location>
        <begin position="147"/>
        <end position="167"/>
    </location>
</feature>
<keyword evidence="4 10" id="KW-0067">ATP-binding</keyword>
<name>A0A1V0GN58_9RHOB</name>
<dbReference type="AlphaFoldDB" id="A0A1V0GN58"/>
<evidence type="ECO:0000259" key="8">
    <source>
        <dbReference type="PROSITE" id="PS50893"/>
    </source>
</evidence>
<evidence type="ECO:0000256" key="6">
    <source>
        <dbReference type="ARBA" id="ARBA00023136"/>
    </source>
</evidence>
<dbReference type="GO" id="GO:0005886">
    <property type="term" value="C:plasma membrane"/>
    <property type="evidence" value="ECO:0007669"/>
    <property type="project" value="UniProtKB-SubCell"/>
</dbReference>
<evidence type="ECO:0000256" key="7">
    <source>
        <dbReference type="SAM" id="Phobius"/>
    </source>
</evidence>
<keyword evidence="6 7" id="KW-0472">Membrane</keyword>
<dbReference type="EMBL" id="CP020441">
    <property type="protein sequence ID" value="ARC35264.1"/>
    <property type="molecule type" value="Genomic_DNA"/>
</dbReference>
<dbReference type="SMART" id="SM00382">
    <property type="entry name" value="AAA"/>
    <property type="match status" value="1"/>
</dbReference>